<evidence type="ECO:0000256" key="12">
    <source>
        <dbReference type="ARBA" id="ARBA00022989"/>
    </source>
</evidence>
<dbReference type="Pfam" id="PF22627">
    <property type="entry name" value="AglB_core-like"/>
    <property type="match status" value="1"/>
</dbReference>
<dbReference type="GO" id="GO:0004576">
    <property type="term" value="F:oligosaccharyl transferase activity"/>
    <property type="evidence" value="ECO:0007669"/>
    <property type="project" value="InterPro"/>
</dbReference>
<evidence type="ECO:0000256" key="1">
    <source>
        <dbReference type="ARBA" id="ARBA00001936"/>
    </source>
</evidence>
<evidence type="ECO:0000256" key="17">
    <source>
        <dbReference type="SAM" id="Phobius"/>
    </source>
</evidence>
<evidence type="ECO:0000256" key="6">
    <source>
        <dbReference type="ARBA" id="ARBA00012602"/>
    </source>
</evidence>
<accession>A0A7J3M1P3</accession>
<dbReference type="UniPathway" id="UPA00378"/>
<evidence type="ECO:0000259" key="18">
    <source>
        <dbReference type="Pfam" id="PF02516"/>
    </source>
</evidence>
<feature type="domain" description="AglB-like core" evidence="20">
    <location>
        <begin position="478"/>
        <end position="589"/>
    </location>
</feature>
<evidence type="ECO:0000256" key="10">
    <source>
        <dbReference type="ARBA" id="ARBA00022723"/>
    </source>
</evidence>
<reference evidence="21" key="1">
    <citation type="journal article" date="2020" name="mSystems">
        <title>Genome- and Community-Level Interaction Insights into Carbon Utilization and Element Cycling Functions of Hydrothermarchaeota in Hydrothermal Sediment.</title>
        <authorList>
            <person name="Zhou Z."/>
            <person name="Liu Y."/>
            <person name="Xu W."/>
            <person name="Pan J."/>
            <person name="Luo Z.H."/>
            <person name="Li M."/>
        </authorList>
    </citation>
    <scope>NUCLEOTIDE SEQUENCE [LARGE SCALE GENOMIC DNA]</scope>
    <source>
        <strain evidence="21">SpSt-587</strain>
    </source>
</reference>
<dbReference type="PANTHER" id="PTHR13872">
    <property type="entry name" value="DOLICHYL-DIPHOSPHOOLIGOSACCHARIDE--PROTEIN GLYCOSYLTRANSFERASE SUBUNIT"/>
    <property type="match status" value="1"/>
</dbReference>
<comment type="cofactor">
    <cofactor evidence="1">
        <name>Mn(2+)</name>
        <dbReference type="ChEBI" id="CHEBI:29035"/>
    </cofactor>
</comment>
<protein>
    <recommendedName>
        <fullName evidence="6">dolichyl-phosphooligosaccharide-protein glycotransferase</fullName>
        <ecNumber evidence="6">2.4.99.21</ecNumber>
    </recommendedName>
    <alternativeName>
        <fullName evidence="15">Oligosaccharyl transferase</fullName>
    </alternativeName>
</protein>
<dbReference type="Gene3D" id="1.20.58.1650">
    <property type="match status" value="1"/>
</dbReference>
<comment type="cofactor">
    <cofactor evidence="2">
        <name>Mg(2+)</name>
        <dbReference type="ChEBI" id="CHEBI:18420"/>
    </cofactor>
</comment>
<evidence type="ECO:0000256" key="3">
    <source>
        <dbReference type="ARBA" id="ARBA00004651"/>
    </source>
</evidence>
<evidence type="ECO:0000259" key="19">
    <source>
        <dbReference type="Pfam" id="PF18079"/>
    </source>
</evidence>
<comment type="caution">
    <text evidence="21">The sequence shown here is derived from an EMBL/GenBank/DDBJ whole genome shotgun (WGS) entry which is preliminary data.</text>
</comment>
<evidence type="ECO:0000313" key="21">
    <source>
        <dbReference type="EMBL" id="HGT82877.1"/>
    </source>
</evidence>
<feature type="transmembrane region" description="Helical" evidence="17">
    <location>
        <begin position="299"/>
        <end position="321"/>
    </location>
</feature>
<feature type="transmembrane region" description="Helical" evidence="17">
    <location>
        <begin position="386"/>
        <end position="401"/>
    </location>
</feature>
<evidence type="ECO:0000256" key="8">
    <source>
        <dbReference type="ARBA" id="ARBA00022679"/>
    </source>
</evidence>
<keyword evidence="14" id="KW-0464">Manganese</keyword>
<evidence type="ECO:0000256" key="2">
    <source>
        <dbReference type="ARBA" id="ARBA00001946"/>
    </source>
</evidence>
<dbReference type="AlphaFoldDB" id="A0A7J3M1P3"/>
<feature type="transmembrane region" description="Helical" evidence="17">
    <location>
        <begin position="258"/>
        <end position="278"/>
    </location>
</feature>
<evidence type="ECO:0000256" key="9">
    <source>
        <dbReference type="ARBA" id="ARBA00022692"/>
    </source>
</evidence>
<keyword evidence="13 17" id="KW-0472">Membrane</keyword>
<feature type="domain" description="Archaeal glycosylation protein B peripheral" evidence="19">
    <location>
        <begin position="745"/>
        <end position="828"/>
    </location>
</feature>
<organism evidence="21">
    <name type="scientific">Archaeoglobus fulgidus</name>
    <dbReference type="NCBI Taxonomy" id="2234"/>
    <lineage>
        <taxon>Archaea</taxon>
        <taxon>Methanobacteriati</taxon>
        <taxon>Methanobacteriota</taxon>
        <taxon>Archaeoglobi</taxon>
        <taxon>Archaeoglobales</taxon>
        <taxon>Archaeoglobaceae</taxon>
        <taxon>Archaeoglobus</taxon>
    </lineage>
</organism>
<sequence length="833" mass="94915">MTLKNKLPLLLLLIPLLLAIKIRILNPWDSVFTFTVRLSENDPWYYYRLIENCIHNFPSRIWFDPMTQYPYGTYTHFGPFLVYLSAIIAMLANATSGESLRAVLVFIPAIGGILTIFAIFFLTNNVFGKRSALISALLISIIPGQFLHRSMLSFNDHHVWEVFWMVTSLAFFVLLTKVEWSKKSVIYAILGGVSFGLYILTWAAGFTFGLLLISTFFLAMLFGIKISENTFKLTIIYFLSATFVYLPFAFNAPNSPALYSPMQLMMLFFYTAVTFALWQFDLKYEAVKKVIRIGKETALLLLAIVGLFAISAIFPEFSITIGTVTGYLQPKGGALTIGEVYPFFFLGGSFSLAPAYTHFGTAFFFAIPTIAYVAFRVYRQKELKDFLILLWAIALFIALWGQNRFAYYFAGVCAVFAGFALDKIFEKFHVYRVFTNRSKKMDFSVFRVAIAILLLILLVYPTYSLAETQSKGVGAINKQWFDAMVWLRENTPDGGYESYYYELYPSKTSEYYKYPFETYGVISWWDYGHWILAIGKRMAVANPFQQGIGNFYNEVPGAAPFFVTRDEGYAEKVAENLNIRYVVSDVEMATGKFYAMATWAEGDLPLVEKYYNGVLYLTQQGTLGIAYQIPPNAYPLVRLPSKLYYETMEARLHIFDGSGLSRYRLVYESAPSDEWNLYLANPQLSPVEIAVYETIQRARYGVGPSFAAQEIFIKFAYLNLYRSDLGIPVDLNATGYVKIFERVKGVTVKGKASSEFVEVNATIKTNQGRVFEYYQKVKVNNGEFEVTLPYSHDASYETKPITPYYFRSGDLVKTLEVNEEQVLKGKVINLDLV</sequence>
<dbReference type="Pfam" id="PF18079">
    <property type="entry name" value="AglB_L1"/>
    <property type="match status" value="1"/>
</dbReference>
<feature type="transmembrane region" description="Helical" evidence="17">
    <location>
        <begin position="71"/>
        <end position="91"/>
    </location>
</feature>
<comment type="subcellular location">
    <subcellularLocation>
        <location evidence="3">Cell membrane</location>
        <topology evidence="3">Multi-pass membrane protein</topology>
    </subcellularLocation>
</comment>
<dbReference type="InterPro" id="IPR026410">
    <property type="entry name" value="OlisacTrfase_arch"/>
</dbReference>
<feature type="transmembrane region" description="Helical" evidence="17">
    <location>
        <begin position="234"/>
        <end position="252"/>
    </location>
</feature>
<dbReference type="InterPro" id="IPR048307">
    <property type="entry name" value="STT3_N"/>
</dbReference>
<feature type="domain" description="Oligosaccharyl transferase STT3 N-terminal" evidence="18">
    <location>
        <begin position="15"/>
        <end position="452"/>
    </location>
</feature>
<dbReference type="EMBL" id="DSYZ01000085">
    <property type="protein sequence ID" value="HGT82877.1"/>
    <property type="molecule type" value="Genomic_DNA"/>
</dbReference>
<dbReference type="Gene3D" id="2.60.40.3390">
    <property type="match status" value="1"/>
</dbReference>
<evidence type="ECO:0000259" key="20">
    <source>
        <dbReference type="Pfam" id="PF22627"/>
    </source>
</evidence>
<evidence type="ECO:0000256" key="16">
    <source>
        <dbReference type="ARBA" id="ARBA00034066"/>
    </source>
</evidence>
<comment type="similarity">
    <text evidence="5">Belongs to the STT3 family.</text>
</comment>
<dbReference type="Gene3D" id="3.40.50.12610">
    <property type="match status" value="1"/>
</dbReference>
<evidence type="ECO:0000256" key="14">
    <source>
        <dbReference type="ARBA" id="ARBA00023211"/>
    </source>
</evidence>
<keyword evidence="11" id="KW-0460">Magnesium</keyword>
<dbReference type="InterPro" id="IPR054479">
    <property type="entry name" value="AglB-like_core"/>
</dbReference>
<keyword evidence="7" id="KW-0328">Glycosyltransferase</keyword>
<evidence type="ECO:0000256" key="5">
    <source>
        <dbReference type="ARBA" id="ARBA00010810"/>
    </source>
</evidence>
<keyword evidence="8 21" id="KW-0808">Transferase</keyword>
<evidence type="ECO:0000256" key="13">
    <source>
        <dbReference type="ARBA" id="ARBA00023136"/>
    </source>
</evidence>
<comment type="catalytic activity">
    <reaction evidence="16">
        <text>an archaeal dolichyl phosphooligosaccharide + [protein]-L-asparagine = an archaeal dolichyl phosphate + a glycoprotein with the oligosaccharide chain attached by N-beta-D-glycosyl linkage to a protein L-asparagine.</text>
        <dbReference type="EC" id="2.4.99.21"/>
    </reaction>
</comment>
<evidence type="ECO:0000256" key="4">
    <source>
        <dbReference type="ARBA" id="ARBA00004922"/>
    </source>
</evidence>
<keyword evidence="10" id="KW-0479">Metal-binding</keyword>
<dbReference type="NCBIfam" id="TIGR04154">
    <property type="entry name" value="archaeo_STT3"/>
    <property type="match status" value="1"/>
</dbReference>
<evidence type="ECO:0000256" key="7">
    <source>
        <dbReference type="ARBA" id="ARBA00022676"/>
    </source>
</evidence>
<dbReference type="GO" id="GO:0046872">
    <property type="term" value="F:metal ion binding"/>
    <property type="evidence" value="ECO:0007669"/>
    <property type="project" value="UniProtKB-KW"/>
</dbReference>
<proteinExistence type="inferred from homology"/>
<dbReference type="InterPro" id="IPR041154">
    <property type="entry name" value="AglB_P1"/>
</dbReference>
<feature type="transmembrane region" description="Helical" evidence="17">
    <location>
        <begin position="445"/>
        <end position="463"/>
    </location>
</feature>
<keyword evidence="9 17" id="KW-0812">Transmembrane</keyword>
<feature type="transmembrane region" description="Helical" evidence="17">
    <location>
        <begin position="159"/>
        <end position="175"/>
    </location>
</feature>
<name>A0A7J3M1P3_ARCFL</name>
<dbReference type="EC" id="2.4.99.21" evidence="6"/>
<gene>
    <name evidence="21" type="ORF">ENT52_04025</name>
</gene>
<feature type="transmembrane region" description="Helical" evidence="17">
    <location>
        <begin position="341"/>
        <end position="374"/>
    </location>
</feature>
<evidence type="ECO:0000256" key="11">
    <source>
        <dbReference type="ARBA" id="ARBA00022842"/>
    </source>
</evidence>
<feature type="transmembrane region" description="Helical" evidence="17">
    <location>
        <begin position="103"/>
        <end position="122"/>
    </location>
</feature>
<feature type="transmembrane region" description="Helical" evidence="17">
    <location>
        <begin position="407"/>
        <end position="425"/>
    </location>
</feature>
<dbReference type="Pfam" id="PF02516">
    <property type="entry name" value="STT3"/>
    <property type="match status" value="1"/>
</dbReference>
<evidence type="ECO:0000256" key="15">
    <source>
        <dbReference type="ARBA" id="ARBA00030679"/>
    </source>
</evidence>
<dbReference type="InterPro" id="IPR003674">
    <property type="entry name" value="Oligo_trans_STT3"/>
</dbReference>
<comment type="pathway">
    <text evidence="4">Protein modification; protein glycosylation.</text>
</comment>
<dbReference type="GO" id="GO:0005886">
    <property type="term" value="C:plasma membrane"/>
    <property type="evidence" value="ECO:0007669"/>
    <property type="project" value="UniProtKB-SubCell"/>
</dbReference>
<feature type="transmembrane region" description="Helical" evidence="17">
    <location>
        <begin position="195"/>
        <end position="222"/>
    </location>
</feature>
<dbReference type="PANTHER" id="PTHR13872:SF1">
    <property type="entry name" value="DOLICHYL-DIPHOSPHOOLIGOSACCHARIDE--PROTEIN GLYCOSYLTRANSFERASE SUBUNIT STT3B"/>
    <property type="match status" value="1"/>
</dbReference>
<keyword evidence="12 17" id="KW-1133">Transmembrane helix</keyword>